<dbReference type="PANTHER" id="PTHR33376">
    <property type="match status" value="1"/>
</dbReference>
<keyword evidence="1 2" id="KW-0732">Signal</keyword>
<feature type="chain" id="PRO_5016809665" evidence="2">
    <location>
        <begin position="27"/>
        <end position="354"/>
    </location>
</feature>
<accession>A0A366JBJ6</accession>
<dbReference type="PANTHER" id="PTHR33376:SF4">
    <property type="entry name" value="SIALIC ACID-BINDING PERIPLASMIC PROTEIN SIAP"/>
    <property type="match status" value="1"/>
</dbReference>
<dbReference type="OrthoDB" id="9177965at2"/>
<dbReference type="Proteomes" id="UP000252792">
    <property type="component" value="Unassembled WGS sequence"/>
</dbReference>
<dbReference type="InterPro" id="IPR038404">
    <property type="entry name" value="TRAP_DctP_sf"/>
</dbReference>
<evidence type="ECO:0000256" key="2">
    <source>
        <dbReference type="SAM" id="SignalP"/>
    </source>
</evidence>
<dbReference type="GO" id="GO:0055085">
    <property type="term" value="P:transmembrane transport"/>
    <property type="evidence" value="ECO:0007669"/>
    <property type="project" value="InterPro"/>
</dbReference>
<keyword evidence="4" id="KW-1185">Reference proteome</keyword>
<evidence type="ECO:0000313" key="4">
    <source>
        <dbReference type="Proteomes" id="UP000252792"/>
    </source>
</evidence>
<dbReference type="RefSeq" id="WP_113916154.1">
    <property type="nucleotide sequence ID" value="NZ_QNSE01000005.1"/>
</dbReference>
<feature type="signal peptide" evidence="2">
    <location>
        <begin position="1"/>
        <end position="26"/>
    </location>
</feature>
<dbReference type="Gene3D" id="3.40.190.170">
    <property type="entry name" value="Bacterial extracellular solute-binding protein, family 7"/>
    <property type="match status" value="1"/>
</dbReference>
<sequence>MTKQNICRTGIPFVLAGALFAGNTFADDSLSIVGSWSSLPLYKQFEQPFWTSTLPNDSKGDFSVSMTTHDQMGIGGGDVFRMLGDGVFDIGMTVGDYAVADAPALEGLDVPLLANTAEEAHKMVNAARPMVEKIYETAFNSKVLAIVPYPPQVVFCKAPVSSLEDLSGLKIRASGRMTAKFLDALGAQSVNIGFGEVPGALQRGVIDCAVTGAGSGYSAGWWEVTTTLMTLPLGGWDPVVTAINLDKWDDLSAEQQTFIQSEVANKFEKPVWAAAQSDLDQDVACLTGNGECTKGPSHSMTLVEPSDADLAHAKDILTSKVLPDWADRAGKDWVKEWNSSVGKVVGIQVAVAGE</sequence>
<dbReference type="EMBL" id="QNSE01000005">
    <property type="protein sequence ID" value="RBP83790.1"/>
    <property type="molecule type" value="Genomic_DNA"/>
</dbReference>
<organism evidence="3 4">
    <name type="scientific">Marinomonas rhizomae</name>
    <dbReference type="NCBI Taxonomy" id="491948"/>
    <lineage>
        <taxon>Bacteria</taxon>
        <taxon>Pseudomonadati</taxon>
        <taxon>Pseudomonadota</taxon>
        <taxon>Gammaproteobacteria</taxon>
        <taxon>Oceanospirillales</taxon>
        <taxon>Oceanospirillaceae</taxon>
        <taxon>Marinomonas</taxon>
    </lineage>
</organism>
<dbReference type="InterPro" id="IPR018389">
    <property type="entry name" value="DctP_fam"/>
</dbReference>
<dbReference type="AlphaFoldDB" id="A0A366JBJ6"/>
<comment type="caution">
    <text evidence="3">The sequence shown here is derived from an EMBL/GenBank/DDBJ whole genome shotgun (WGS) entry which is preliminary data.</text>
</comment>
<evidence type="ECO:0000256" key="1">
    <source>
        <dbReference type="ARBA" id="ARBA00022729"/>
    </source>
</evidence>
<gene>
    <name evidence="3" type="ORF">DFP80_105110</name>
</gene>
<proteinExistence type="predicted"/>
<evidence type="ECO:0000313" key="3">
    <source>
        <dbReference type="EMBL" id="RBP83790.1"/>
    </source>
</evidence>
<name>A0A366JBJ6_9GAMM</name>
<dbReference type="Pfam" id="PF03480">
    <property type="entry name" value="DctP"/>
    <property type="match status" value="1"/>
</dbReference>
<reference evidence="3 4" key="1">
    <citation type="submission" date="2018-06" db="EMBL/GenBank/DDBJ databases">
        <title>Genomic Encyclopedia of Type Strains, Phase III (KMG-III): the genomes of soil and plant-associated and newly described type strains.</title>
        <authorList>
            <person name="Whitman W."/>
        </authorList>
    </citation>
    <scope>NUCLEOTIDE SEQUENCE [LARGE SCALE GENOMIC DNA]</scope>
    <source>
        <strain evidence="3 4">CECT 7377</strain>
    </source>
</reference>
<dbReference type="CDD" id="cd13602">
    <property type="entry name" value="PBP2_TRAP_BpDctp6_7"/>
    <property type="match status" value="1"/>
</dbReference>
<protein>
    <submittedName>
        <fullName evidence="3">TRAP-type C4-dicarboxylate transport system substrate-binding protein</fullName>
    </submittedName>
</protein>
<dbReference type="NCBIfam" id="NF037995">
    <property type="entry name" value="TRAP_S1"/>
    <property type="match status" value="1"/>
</dbReference>